<feature type="coiled-coil region" evidence="1">
    <location>
        <begin position="276"/>
        <end position="370"/>
    </location>
</feature>
<dbReference type="RefSeq" id="XP_066828883.1">
    <property type="nucleotide sequence ID" value="XM_066971889.1"/>
</dbReference>
<protein>
    <submittedName>
        <fullName evidence="3">Uncharacterized protein</fullName>
    </submittedName>
</protein>
<evidence type="ECO:0000256" key="2">
    <source>
        <dbReference type="SAM" id="MobiDB-lite"/>
    </source>
</evidence>
<gene>
    <name evidence="3" type="ORF">LODBEIA_P19450</name>
</gene>
<reference evidence="3 4" key="1">
    <citation type="submission" date="2024-03" db="EMBL/GenBank/DDBJ databases">
        <authorList>
            <person name="Brejova B."/>
        </authorList>
    </citation>
    <scope>NUCLEOTIDE SEQUENCE [LARGE SCALE GENOMIC DNA]</scope>
    <source>
        <strain evidence="3 4">CBS 14171</strain>
    </source>
</reference>
<keyword evidence="4" id="KW-1185">Reference proteome</keyword>
<dbReference type="EMBL" id="OZ022406">
    <property type="protein sequence ID" value="CAK9437567.1"/>
    <property type="molecule type" value="Genomic_DNA"/>
</dbReference>
<evidence type="ECO:0000313" key="4">
    <source>
        <dbReference type="Proteomes" id="UP001497383"/>
    </source>
</evidence>
<keyword evidence="1" id="KW-0175">Coiled coil</keyword>
<dbReference type="GeneID" id="92207141"/>
<evidence type="ECO:0000313" key="3">
    <source>
        <dbReference type="EMBL" id="CAK9437567.1"/>
    </source>
</evidence>
<organism evidence="3 4">
    <name type="scientific">Lodderomyces beijingensis</name>
    <dbReference type="NCBI Taxonomy" id="1775926"/>
    <lineage>
        <taxon>Eukaryota</taxon>
        <taxon>Fungi</taxon>
        <taxon>Dikarya</taxon>
        <taxon>Ascomycota</taxon>
        <taxon>Saccharomycotina</taxon>
        <taxon>Pichiomycetes</taxon>
        <taxon>Debaryomycetaceae</taxon>
        <taxon>Candida/Lodderomyces clade</taxon>
        <taxon>Lodderomyces</taxon>
    </lineage>
</organism>
<feature type="region of interest" description="Disordered" evidence="2">
    <location>
        <begin position="179"/>
        <end position="199"/>
    </location>
</feature>
<feature type="region of interest" description="Disordered" evidence="2">
    <location>
        <begin position="73"/>
        <end position="163"/>
    </location>
</feature>
<accession>A0ABP0ZHU9</accession>
<name>A0ABP0ZHU9_9ASCO</name>
<proteinExistence type="predicted"/>
<evidence type="ECO:0000256" key="1">
    <source>
        <dbReference type="SAM" id="Coils"/>
    </source>
</evidence>
<dbReference type="Proteomes" id="UP001497383">
    <property type="component" value="Chromosome 2"/>
</dbReference>
<feature type="compositionally biased region" description="Basic and acidic residues" evidence="2">
    <location>
        <begin position="75"/>
        <end position="100"/>
    </location>
</feature>
<sequence>MSDLLDRFKDSRRSATFREPISSLYPRISGFDRETATTNVRRGREADTELSPVRRNGVRFADAVPELEPTNWRKKYGEYTRSPKHELETAPRSASTRDETSFAARMRKYEDLGIAGGDGSSNTTNKYTSRRRNSPSKFQSKQSRSSLLDSTTRPSKEIDSRSRLSLLRRASSLKDSPVSIDRYRISKPPHKSSPSDSKNGLLSKIFNFFQGNEDEEEDENEREAEVEGNNLRRYTRTVADEADDYDYDDFSHSTRKARTLRLKNRYDEDLDEVDAAISRSKQLERVETEKQQLEKKYRDLQREYKAVADQVEDERQEKTKLALEHKRVTQTYEARIEEYKAKIIRYEEQITELENELFNKNVQLDKFTSQSERKFKQQVSQIEEEYETKARATKLEHEKEVNELRDFFTKQVEGAKQRNHELEAKLESMDKQLFDTGFELKQFQRDLQHLTEKNSSIQLEISLRERFRQARTSQSDLNHLYAKSSHIENEIAKLEKRNHSSGKQQQLSAKDYQKTQTNIDKTVSHLNEMIDNLEFDGLADCEAYCSNVDEFLSNKVLEVENLISNLQLSTHRDNTQVILTEYLHLQRLLELCLKVLNVKQLVSNCKILKEFSNNPAIDVKSIYTQVKAEIL</sequence>
<feature type="compositionally biased region" description="Polar residues" evidence="2">
    <location>
        <begin position="135"/>
        <end position="153"/>
    </location>
</feature>
<feature type="coiled-coil region" evidence="1">
    <location>
        <begin position="405"/>
        <end position="497"/>
    </location>
</feature>